<name>A0A7H8N1F2_9ACTN</name>
<keyword evidence="3" id="KW-1185">Reference proteome</keyword>
<organism evidence="2 3">
    <name type="scientific">Streptomyces buecherae</name>
    <dbReference type="NCBI Taxonomy" id="2763006"/>
    <lineage>
        <taxon>Bacteria</taxon>
        <taxon>Bacillati</taxon>
        <taxon>Actinomycetota</taxon>
        <taxon>Actinomycetes</taxon>
        <taxon>Kitasatosporales</taxon>
        <taxon>Streptomycetaceae</taxon>
        <taxon>Streptomyces</taxon>
    </lineage>
</organism>
<evidence type="ECO:0000256" key="1">
    <source>
        <dbReference type="SAM" id="MobiDB-lite"/>
    </source>
</evidence>
<dbReference type="EMBL" id="CP054929">
    <property type="protein sequence ID" value="QKW48179.1"/>
    <property type="molecule type" value="Genomic_DNA"/>
</dbReference>
<evidence type="ECO:0000313" key="2">
    <source>
        <dbReference type="EMBL" id="QKW48179.1"/>
    </source>
</evidence>
<feature type="region of interest" description="Disordered" evidence="1">
    <location>
        <begin position="55"/>
        <end position="78"/>
    </location>
</feature>
<protein>
    <submittedName>
        <fullName evidence="2">Uncharacterized protein</fullName>
    </submittedName>
</protein>
<dbReference type="AlphaFoldDB" id="A0A7H8N1F2"/>
<reference evidence="2 3" key="1">
    <citation type="submission" date="2020-06" db="EMBL/GenBank/DDBJ databases">
        <title>Genome mining for natural products.</title>
        <authorList>
            <person name="Zhang B."/>
            <person name="Shi J."/>
            <person name="Ge H."/>
        </authorList>
    </citation>
    <scope>NUCLEOTIDE SEQUENCE [LARGE SCALE GENOMIC DNA]</scope>
    <source>
        <strain evidence="2 3">NA00687</strain>
    </source>
</reference>
<sequence>MGKGSTKSEVKHFQTLKDGRIGCWIWNCGLPATRWIDMERYGIRRWLSTAYCDHHGDSQPESSDHTHRERRIKEEKNK</sequence>
<accession>A0A7H8N1F2</accession>
<dbReference type="Proteomes" id="UP000509303">
    <property type="component" value="Chromosome"/>
</dbReference>
<gene>
    <name evidence="2" type="ORF">HUT08_04280</name>
</gene>
<proteinExistence type="predicted"/>
<evidence type="ECO:0000313" key="3">
    <source>
        <dbReference type="Proteomes" id="UP000509303"/>
    </source>
</evidence>
<dbReference type="RefSeq" id="WP_176159877.1">
    <property type="nucleotide sequence ID" value="NZ_CP054929.1"/>
</dbReference>